<dbReference type="InterPro" id="IPR011050">
    <property type="entry name" value="Pectin_lyase_fold/virulence"/>
</dbReference>
<keyword evidence="3" id="KW-0456">Lyase</keyword>
<feature type="signal peptide" evidence="1">
    <location>
        <begin position="1"/>
        <end position="27"/>
    </location>
</feature>
<dbReference type="AlphaFoldDB" id="A0A3D9IU49"/>
<dbReference type="Proteomes" id="UP000256977">
    <property type="component" value="Unassembled WGS sequence"/>
</dbReference>
<feature type="chain" id="PRO_5017764677" evidence="1">
    <location>
        <begin position="28"/>
        <end position="490"/>
    </location>
</feature>
<sequence length="490" mass="51670">MKVLKRWSFTVLAVCLAVSLFAVSASASNGNGDSQKKKENAARTFFNVKDYGAKGDGTTNDRAAVQAAITAAEEKGGTVYLPGGNYLLRGSGTELLLIKRPIHILGDGFLSRLVVASNVPNTTDVIRISPELSIGWQFGIDSINIIPQEGSKPARHALNIDISTYPQFLAKLLVQNCYFWQLGGNSVKLTNPKGDPSLFTSSFENNVFYGGLSLLNAGDSINILGNTITGDNIGVELSQVVGAAKVVIAFNNITSAGGAIRVTEGNQVKILYNQIEQNVPHTSAHQAAISLDGEINPVVFSQIVGNNVNGWGYAGHVDHAIKIGNAAYTKISGNTLATGTLGVIKVEPEATLTEIGYDNSFLSNTGIVPRANAIDDSGIITLGVEKPAALTNGWVDYDQSAFGKASFSRDMNGKVSLDGLIKDGSLTAGTAILTLPEGFRPAKAKKFTVSTIENGVALIGEVQVLATGQVLFMRGGNDYLSLNGISFLAE</sequence>
<reference evidence="3 4" key="1">
    <citation type="submission" date="2018-07" db="EMBL/GenBank/DDBJ databases">
        <title>Genomic Encyclopedia of Type Strains, Phase III (KMG-III): the genomes of soil and plant-associated and newly described type strains.</title>
        <authorList>
            <person name="Whitman W."/>
        </authorList>
    </citation>
    <scope>NUCLEOTIDE SEQUENCE [LARGE SCALE GENOMIC DNA]</scope>
    <source>
        <strain evidence="3 4">CECT 7287</strain>
    </source>
</reference>
<gene>
    <name evidence="3" type="ORF">DFP98_121116</name>
</gene>
<evidence type="ECO:0000256" key="1">
    <source>
        <dbReference type="SAM" id="SignalP"/>
    </source>
</evidence>
<dbReference type="SUPFAM" id="SSF51126">
    <property type="entry name" value="Pectin lyase-like"/>
    <property type="match status" value="1"/>
</dbReference>
<dbReference type="InterPro" id="IPR012334">
    <property type="entry name" value="Pectin_lyas_fold"/>
</dbReference>
<dbReference type="RefSeq" id="WP_181917908.1">
    <property type="nucleotide sequence ID" value="NZ_QRDZ01000021.1"/>
</dbReference>
<evidence type="ECO:0000313" key="3">
    <source>
        <dbReference type="EMBL" id="RED65225.1"/>
    </source>
</evidence>
<dbReference type="EMBL" id="QRDZ01000021">
    <property type="protein sequence ID" value="RED65225.1"/>
    <property type="molecule type" value="Genomic_DNA"/>
</dbReference>
<dbReference type="Gene3D" id="2.160.20.10">
    <property type="entry name" value="Single-stranded right-handed beta-helix, Pectin lyase-like"/>
    <property type="match status" value="1"/>
</dbReference>
<evidence type="ECO:0000313" key="4">
    <source>
        <dbReference type="Proteomes" id="UP000256977"/>
    </source>
</evidence>
<accession>A0A3D9IU49</accession>
<organism evidence="3 4">
    <name type="scientific">Cohnella phaseoli</name>
    <dbReference type="NCBI Taxonomy" id="456490"/>
    <lineage>
        <taxon>Bacteria</taxon>
        <taxon>Bacillati</taxon>
        <taxon>Bacillota</taxon>
        <taxon>Bacilli</taxon>
        <taxon>Bacillales</taxon>
        <taxon>Paenibacillaceae</taxon>
        <taxon>Cohnella</taxon>
    </lineage>
</organism>
<protein>
    <submittedName>
        <fullName evidence="3">Pectate lyase-like protein</fullName>
    </submittedName>
</protein>
<keyword evidence="1" id="KW-0732">Signal</keyword>
<name>A0A3D9IU49_9BACL</name>
<keyword evidence="4" id="KW-1185">Reference proteome</keyword>
<feature type="domain" description="Rhamnogalacturonase A/B/Epimerase-like pectate lyase" evidence="2">
    <location>
        <begin position="45"/>
        <end position="267"/>
    </location>
</feature>
<evidence type="ECO:0000259" key="2">
    <source>
        <dbReference type="Pfam" id="PF12708"/>
    </source>
</evidence>
<dbReference type="Pfam" id="PF12708">
    <property type="entry name" value="Pect-lyase_RHGA_epim"/>
    <property type="match status" value="1"/>
</dbReference>
<proteinExistence type="predicted"/>
<dbReference type="GO" id="GO:0016829">
    <property type="term" value="F:lyase activity"/>
    <property type="evidence" value="ECO:0007669"/>
    <property type="project" value="UniProtKB-KW"/>
</dbReference>
<dbReference type="InterPro" id="IPR024535">
    <property type="entry name" value="RHGA/B-epi-like_pectate_lyase"/>
</dbReference>
<comment type="caution">
    <text evidence="3">The sequence shown here is derived from an EMBL/GenBank/DDBJ whole genome shotgun (WGS) entry which is preliminary data.</text>
</comment>